<evidence type="ECO:0000313" key="1">
    <source>
        <dbReference type="EMBL" id="KAK6803080.1"/>
    </source>
</evidence>
<keyword evidence="2" id="KW-1185">Reference proteome</keyword>
<accession>A0AAN8UBG6</accession>
<dbReference type="AlphaFoldDB" id="A0AAN8UBG6"/>
<dbReference type="EMBL" id="JBANQN010000001">
    <property type="protein sequence ID" value="KAK6803080.1"/>
    <property type="molecule type" value="Genomic_DNA"/>
</dbReference>
<protein>
    <submittedName>
        <fullName evidence="1">Uncharacterized protein</fullName>
    </submittedName>
</protein>
<dbReference type="Proteomes" id="UP001371456">
    <property type="component" value="Unassembled WGS sequence"/>
</dbReference>
<gene>
    <name evidence="1" type="ORF">RDI58_000864</name>
</gene>
<evidence type="ECO:0000313" key="2">
    <source>
        <dbReference type="Proteomes" id="UP001371456"/>
    </source>
</evidence>
<name>A0AAN8UBG6_SOLBU</name>
<organism evidence="1 2">
    <name type="scientific">Solanum bulbocastanum</name>
    <name type="common">Wild potato</name>
    <dbReference type="NCBI Taxonomy" id="147425"/>
    <lineage>
        <taxon>Eukaryota</taxon>
        <taxon>Viridiplantae</taxon>
        <taxon>Streptophyta</taxon>
        <taxon>Embryophyta</taxon>
        <taxon>Tracheophyta</taxon>
        <taxon>Spermatophyta</taxon>
        <taxon>Magnoliopsida</taxon>
        <taxon>eudicotyledons</taxon>
        <taxon>Gunneridae</taxon>
        <taxon>Pentapetalae</taxon>
        <taxon>asterids</taxon>
        <taxon>lamiids</taxon>
        <taxon>Solanales</taxon>
        <taxon>Solanaceae</taxon>
        <taxon>Solanoideae</taxon>
        <taxon>Solaneae</taxon>
        <taxon>Solanum</taxon>
    </lineage>
</organism>
<comment type="caution">
    <text evidence="1">The sequence shown here is derived from an EMBL/GenBank/DDBJ whole genome shotgun (WGS) entry which is preliminary data.</text>
</comment>
<reference evidence="1 2" key="1">
    <citation type="submission" date="2024-02" db="EMBL/GenBank/DDBJ databases">
        <title>de novo genome assembly of Solanum bulbocastanum strain 11H21.</title>
        <authorList>
            <person name="Hosaka A.J."/>
        </authorList>
    </citation>
    <scope>NUCLEOTIDE SEQUENCE [LARGE SCALE GENOMIC DNA]</scope>
    <source>
        <tissue evidence="1">Young leaves</tissue>
    </source>
</reference>
<sequence length="63" mass="7218">MDLQEEKPKARLERDRKAARIAIESIKRMAHFDDVLQDERDFLASLMLRVLATILVPALGGKQ</sequence>
<proteinExistence type="predicted"/>